<evidence type="ECO:0000313" key="2">
    <source>
        <dbReference type="Proteomes" id="UP000229839"/>
    </source>
</evidence>
<dbReference type="Proteomes" id="UP000229839">
    <property type="component" value="Unassembled WGS sequence"/>
</dbReference>
<gene>
    <name evidence="1" type="ORF">CER18_09390</name>
</gene>
<dbReference type="RefSeq" id="WP_100129719.1">
    <property type="nucleotide sequence ID" value="NZ_CADDYI010000039.1"/>
</dbReference>
<dbReference type="EMBL" id="NJGE01000046">
    <property type="protein sequence ID" value="PIT67847.1"/>
    <property type="molecule type" value="Genomic_DNA"/>
</dbReference>
<comment type="caution">
    <text evidence="1">The sequence shown here is derived from an EMBL/GenBank/DDBJ whole genome shotgun (WGS) entry which is preliminary data.</text>
</comment>
<protein>
    <submittedName>
        <fullName evidence="1">Uncharacterized protein</fullName>
    </submittedName>
</protein>
<dbReference type="AlphaFoldDB" id="A0A2N9Y814"/>
<reference evidence="1 2" key="1">
    <citation type="submission" date="2017-06" db="EMBL/GenBank/DDBJ databases">
        <title>Draft genome of Bartonella tribocorum strain L103, isolated from a rodent in Laos.</title>
        <authorList>
            <person name="Hadjadj L."/>
            <person name="Jiyipong T."/>
            <person name="Morand S."/>
            <person name="Diene S.M."/>
            <person name="Rolain J.-M."/>
        </authorList>
    </citation>
    <scope>NUCLEOTIDE SEQUENCE [LARGE SCALE GENOMIC DNA]</scope>
    <source>
        <strain evidence="1 2">L103</strain>
    </source>
</reference>
<dbReference type="OrthoDB" id="7923243at2"/>
<dbReference type="STRING" id="85701.BM1374166_01022"/>
<proteinExistence type="predicted"/>
<accession>A0A2N9Y814</accession>
<evidence type="ECO:0000313" key="1">
    <source>
        <dbReference type="EMBL" id="PIT67847.1"/>
    </source>
</evidence>
<organism evidence="1 2">
    <name type="scientific">Bartonella tribocorum</name>
    <dbReference type="NCBI Taxonomy" id="85701"/>
    <lineage>
        <taxon>Bacteria</taxon>
        <taxon>Pseudomonadati</taxon>
        <taxon>Pseudomonadota</taxon>
        <taxon>Alphaproteobacteria</taxon>
        <taxon>Hyphomicrobiales</taxon>
        <taxon>Bartonellaceae</taxon>
        <taxon>Bartonella</taxon>
    </lineage>
</organism>
<sequence length="126" mass="14032">MADHLPPPLQGRNLHTQQVSFLRLNISHKEKHLTEKIGILPRGALITSIKTFVKTAFSEAKLKIGSTYGGSEYSEKDIKAQGTQDFTPTDQKVFAPEDKEMTLYATRDKTTDAGECVVVVQFVTNH</sequence>
<name>A0A2N9Y814_9HYPH</name>